<protein>
    <submittedName>
        <fullName evidence="1">Uncharacterized protein</fullName>
    </submittedName>
</protein>
<dbReference type="AlphaFoldDB" id="A0A2C9WK40"/>
<reference evidence="1" key="1">
    <citation type="submission" date="2016-02" db="EMBL/GenBank/DDBJ databases">
        <title>WGS assembly of Manihot esculenta.</title>
        <authorList>
            <person name="Bredeson J.V."/>
            <person name="Prochnik S.E."/>
            <person name="Lyons J.B."/>
            <person name="Schmutz J."/>
            <person name="Grimwood J."/>
            <person name="Vrebalov J."/>
            <person name="Bart R.S."/>
            <person name="Amuge T."/>
            <person name="Ferguson M.E."/>
            <person name="Green R."/>
            <person name="Putnam N."/>
            <person name="Stites J."/>
            <person name="Rounsley S."/>
            <person name="Rokhsar D.S."/>
        </authorList>
    </citation>
    <scope>NUCLEOTIDE SEQUENCE [LARGE SCALE GENOMIC DNA]</scope>
    <source>
        <tissue evidence="1">Leaf</tissue>
    </source>
</reference>
<proteinExistence type="predicted"/>
<gene>
    <name evidence="1" type="ORF">MANES_01G119200</name>
</gene>
<organism evidence="1">
    <name type="scientific">Manihot esculenta</name>
    <name type="common">Cassava</name>
    <name type="synonym">Jatropha manihot</name>
    <dbReference type="NCBI Taxonomy" id="3983"/>
    <lineage>
        <taxon>Eukaryota</taxon>
        <taxon>Viridiplantae</taxon>
        <taxon>Streptophyta</taxon>
        <taxon>Embryophyta</taxon>
        <taxon>Tracheophyta</taxon>
        <taxon>Spermatophyta</taxon>
        <taxon>Magnoliopsida</taxon>
        <taxon>eudicotyledons</taxon>
        <taxon>Gunneridae</taxon>
        <taxon>Pentapetalae</taxon>
        <taxon>rosids</taxon>
        <taxon>fabids</taxon>
        <taxon>Malpighiales</taxon>
        <taxon>Euphorbiaceae</taxon>
        <taxon>Crotonoideae</taxon>
        <taxon>Manihoteae</taxon>
        <taxon>Manihot</taxon>
    </lineage>
</organism>
<sequence>MRSKLFLLVAYMFTQLYLSNVIQLSLHYRHLFSKCCPSLYLSHDQCRPDKGTVEQ</sequence>
<accession>A0A2C9WK40</accession>
<name>A0A2C9WK40_MANES</name>
<evidence type="ECO:0000313" key="1">
    <source>
        <dbReference type="EMBL" id="OAY60526.1"/>
    </source>
</evidence>
<dbReference type="EMBL" id="CM004387">
    <property type="protein sequence ID" value="OAY60526.1"/>
    <property type="molecule type" value="Genomic_DNA"/>
</dbReference>